<evidence type="ECO:0000256" key="1">
    <source>
        <dbReference type="SAM" id="MobiDB-lite"/>
    </source>
</evidence>
<proteinExistence type="predicted"/>
<dbReference type="Proteomes" id="UP000499080">
    <property type="component" value="Unassembled WGS sequence"/>
</dbReference>
<name>A0A4Y2RUI7_ARAVE</name>
<reference evidence="2 3" key="1">
    <citation type="journal article" date="2019" name="Sci. Rep.">
        <title>Orb-weaving spider Araneus ventricosus genome elucidates the spidroin gene catalogue.</title>
        <authorList>
            <person name="Kono N."/>
            <person name="Nakamura H."/>
            <person name="Ohtoshi R."/>
            <person name="Moran D.A.P."/>
            <person name="Shinohara A."/>
            <person name="Yoshida Y."/>
            <person name="Fujiwara M."/>
            <person name="Mori M."/>
            <person name="Tomita M."/>
            <person name="Arakawa K."/>
        </authorList>
    </citation>
    <scope>NUCLEOTIDE SEQUENCE [LARGE SCALE GENOMIC DNA]</scope>
</reference>
<keyword evidence="3" id="KW-1185">Reference proteome</keyword>
<evidence type="ECO:0000313" key="3">
    <source>
        <dbReference type="Proteomes" id="UP000499080"/>
    </source>
</evidence>
<comment type="caution">
    <text evidence="2">The sequence shown here is derived from an EMBL/GenBank/DDBJ whole genome shotgun (WGS) entry which is preliminary data.</text>
</comment>
<organism evidence="2 3">
    <name type="scientific">Araneus ventricosus</name>
    <name type="common">Orbweaver spider</name>
    <name type="synonym">Epeira ventricosa</name>
    <dbReference type="NCBI Taxonomy" id="182803"/>
    <lineage>
        <taxon>Eukaryota</taxon>
        <taxon>Metazoa</taxon>
        <taxon>Ecdysozoa</taxon>
        <taxon>Arthropoda</taxon>
        <taxon>Chelicerata</taxon>
        <taxon>Arachnida</taxon>
        <taxon>Araneae</taxon>
        <taxon>Araneomorphae</taxon>
        <taxon>Entelegynae</taxon>
        <taxon>Araneoidea</taxon>
        <taxon>Araneidae</taxon>
        <taxon>Araneus</taxon>
    </lineage>
</organism>
<feature type="compositionally biased region" description="Basic and acidic residues" evidence="1">
    <location>
        <begin position="62"/>
        <end position="72"/>
    </location>
</feature>
<accession>A0A4Y2RUI7</accession>
<protein>
    <submittedName>
        <fullName evidence="2">Uncharacterized protein</fullName>
    </submittedName>
</protein>
<feature type="non-terminal residue" evidence="2">
    <location>
        <position position="1"/>
    </location>
</feature>
<gene>
    <name evidence="2" type="ORF">AVEN_9142_1</name>
</gene>
<dbReference type="AlphaFoldDB" id="A0A4Y2RUI7"/>
<sequence>PLKTDAPLPQVVGPIVLVHRETKPCVVLRAETQSPRITVANNWRKGIMSERNDGVDGGAKITRREKSETLGKGRSYKERKLWGNSNFRLEAPEMTSARPTKPYVTTRNLPF</sequence>
<dbReference type="EMBL" id="BGPR01018580">
    <property type="protein sequence ID" value="GBN79534.1"/>
    <property type="molecule type" value="Genomic_DNA"/>
</dbReference>
<feature type="region of interest" description="Disordered" evidence="1">
    <location>
        <begin position="50"/>
        <end position="72"/>
    </location>
</feature>
<evidence type="ECO:0000313" key="2">
    <source>
        <dbReference type="EMBL" id="GBN79534.1"/>
    </source>
</evidence>